<dbReference type="EMBL" id="HACG01008634">
    <property type="protein sequence ID" value="CEK55499.1"/>
    <property type="molecule type" value="Transcribed_RNA"/>
</dbReference>
<feature type="compositionally biased region" description="Basic and acidic residues" evidence="1">
    <location>
        <begin position="1"/>
        <end position="17"/>
    </location>
</feature>
<feature type="region of interest" description="Disordered" evidence="1">
    <location>
        <begin position="1"/>
        <end position="20"/>
    </location>
</feature>
<feature type="compositionally biased region" description="Basic and acidic residues" evidence="1">
    <location>
        <begin position="81"/>
        <end position="91"/>
    </location>
</feature>
<accession>A0A0B6YH78</accession>
<name>A0A0B6YH78_9EUPU</name>
<dbReference type="AlphaFoldDB" id="A0A0B6YH78"/>
<sequence>SDADDHRGMPAGSDRRFRSVPVNELCYDSPVYALSHSSREDVTEDEVYGSSAQSDSVYDDDGDEDGEDDDEDLGKIVKIISENDEKIEEGT</sequence>
<gene>
    <name evidence="2" type="primary">ORF25368</name>
</gene>
<evidence type="ECO:0000256" key="1">
    <source>
        <dbReference type="SAM" id="MobiDB-lite"/>
    </source>
</evidence>
<feature type="compositionally biased region" description="Acidic residues" evidence="1">
    <location>
        <begin position="57"/>
        <end position="72"/>
    </location>
</feature>
<reference evidence="2" key="1">
    <citation type="submission" date="2014-12" db="EMBL/GenBank/DDBJ databases">
        <title>Insight into the proteome of Arion vulgaris.</title>
        <authorList>
            <person name="Aradska J."/>
            <person name="Bulat T."/>
            <person name="Smidak R."/>
            <person name="Sarate P."/>
            <person name="Gangsoo J."/>
            <person name="Sialana F."/>
            <person name="Bilban M."/>
            <person name="Lubec G."/>
        </authorList>
    </citation>
    <scope>NUCLEOTIDE SEQUENCE</scope>
    <source>
        <tissue evidence="2">Skin</tissue>
    </source>
</reference>
<evidence type="ECO:0000313" key="2">
    <source>
        <dbReference type="EMBL" id="CEK55499.1"/>
    </source>
</evidence>
<feature type="non-terminal residue" evidence="2">
    <location>
        <position position="1"/>
    </location>
</feature>
<feature type="region of interest" description="Disordered" evidence="1">
    <location>
        <begin position="33"/>
        <end position="91"/>
    </location>
</feature>
<feature type="non-terminal residue" evidence="2">
    <location>
        <position position="91"/>
    </location>
</feature>
<organism evidence="2">
    <name type="scientific">Arion vulgaris</name>
    <dbReference type="NCBI Taxonomy" id="1028688"/>
    <lineage>
        <taxon>Eukaryota</taxon>
        <taxon>Metazoa</taxon>
        <taxon>Spiralia</taxon>
        <taxon>Lophotrochozoa</taxon>
        <taxon>Mollusca</taxon>
        <taxon>Gastropoda</taxon>
        <taxon>Heterobranchia</taxon>
        <taxon>Euthyneura</taxon>
        <taxon>Panpulmonata</taxon>
        <taxon>Eupulmonata</taxon>
        <taxon>Stylommatophora</taxon>
        <taxon>Helicina</taxon>
        <taxon>Arionoidea</taxon>
        <taxon>Arionidae</taxon>
        <taxon>Arion</taxon>
    </lineage>
</organism>
<proteinExistence type="predicted"/>
<protein>
    <submittedName>
        <fullName evidence="2">Uncharacterized protein</fullName>
    </submittedName>
</protein>